<feature type="compositionally biased region" description="Polar residues" evidence="6">
    <location>
        <begin position="272"/>
        <end position="286"/>
    </location>
</feature>
<keyword evidence="2 7" id="KW-0812">Transmembrane</keyword>
<feature type="compositionally biased region" description="Basic residues" evidence="6">
    <location>
        <begin position="1128"/>
        <end position="1139"/>
    </location>
</feature>
<evidence type="ECO:0000256" key="7">
    <source>
        <dbReference type="SAM" id="Phobius"/>
    </source>
</evidence>
<feature type="coiled-coil region" evidence="5">
    <location>
        <begin position="906"/>
        <end position="954"/>
    </location>
</feature>
<feature type="region of interest" description="Disordered" evidence="6">
    <location>
        <begin position="188"/>
        <end position="299"/>
    </location>
</feature>
<feature type="compositionally biased region" description="Low complexity" evidence="6">
    <location>
        <begin position="1098"/>
        <end position="1127"/>
    </location>
</feature>
<proteinExistence type="predicted"/>
<protein>
    <recommendedName>
        <fullName evidence="9">SUN domain-containing protein</fullName>
    </recommendedName>
</protein>
<feature type="compositionally biased region" description="Basic and acidic residues" evidence="6">
    <location>
        <begin position="750"/>
        <end position="783"/>
    </location>
</feature>
<feature type="compositionally biased region" description="Basic and acidic residues" evidence="6">
    <location>
        <begin position="801"/>
        <end position="829"/>
    </location>
</feature>
<feature type="region of interest" description="Disordered" evidence="6">
    <location>
        <begin position="1086"/>
        <end position="1139"/>
    </location>
</feature>
<comment type="caution">
    <text evidence="10">The sequence shown here is derived from an EMBL/GenBank/DDBJ whole genome shotgun (WGS) entry which is preliminary data.</text>
</comment>
<name>A0ABP0GIW0_CLALP</name>
<evidence type="ECO:0000256" key="4">
    <source>
        <dbReference type="ARBA" id="ARBA00023136"/>
    </source>
</evidence>
<feature type="domain" description="SUN" evidence="9">
    <location>
        <begin position="314"/>
        <end position="477"/>
    </location>
</feature>
<dbReference type="EMBL" id="CAWYQH010000119">
    <property type="protein sequence ID" value="CAK8691686.1"/>
    <property type="molecule type" value="Genomic_DNA"/>
</dbReference>
<feature type="compositionally biased region" description="Basic and acidic residues" evidence="6">
    <location>
        <begin position="1165"/>
        <end position="1187"/>
    </location>
</feature>
<feature type="region of interest" description="Disordered" evidence="6">
    <location>
        <begin position="23"/>
        <end position="46"/>
    </location>
</feature>
<evidence type="ECO:0000256" key="3">
    <source>
        <dbReference type="ARBA" id="ARBA00022989"/>
    </source>
</evidence>
<dbReference type="Proteomes" id="UP001642483">
    <property type="component" value="Unassembled WGS sequence"/>
</dbReference>
<dbReference type="Gene3D" id="2.60.120.260">
    <property type="entry name" value="Galactose-binding domain-like"/>
    <property type="match status" value="1"/>
</dbReference>
<feature type="compositionally biased region" description="Basic and acidic residues" evidence="6">
    <location>
        <begin position="104"/>
        <end position="113"/>
    </location>
</feature>
<evidence type="ECO:0000313" key="11">
    <source>
        <dbReference type="Proteomes" id="UP001642483"/>
    </source>
</evidence>
<organism evidence="10 11">
    <name type="scientific">Clavelina lepadiformis</name>
    <name type="common">Light-bulb sea squirt</name>
    <name type="synonym">Ascidia lepadiformis</name>
    <dbReference type="NCBI Taxonomy" id="159417"/>
    <lineage>
        <taxon>Eukaryota</taxon>
        <taxon>Metazoa</taxon>
        <taxon>Chordata</taxon>
        <taxon>Tunicata</taxon>
        <taxon>Ascidiacea</taxon>
        <taxon>Aplousobranchia</taxon>
        <taxon>Clavelinidae</taxon>
        <taxon>Clavelina</taxon>
    </lineage>
</organism>
<accession>A0ABP0GIW0</accession>
<feature type="compositionally biased region" description="Basic and acidic residues" evidence="6">
    <location>
        <begin position="287"/>
        <end position="298"/>
    </location>
</feature>
<dbReference type="PROSITE" id="PS51469">
    <property type="entry name" value="SUN"/>
    <property type="match status" value="1"/>
</dbReference>
<gene>
    <name evidence="10" type="ORF">CVLEPA_LOCUS24449</name>
</gene>
<feature type="region of interest" description="Disordered" evidence="6">
    <location>
        <begin position="143"/>
        <end position="171"/>
    </location>
</feature>
<dbReference type="Pfam" id="PF07738">
    <property type="entry name" value="Sad1_UNC"/>
    <property type="match status" value="1"/>
</dbReference>
<evidence type="ECO:0000256" key="6">
    <source>
        <dbReference type="SAM" id="MobiDB-lite"/>
    </source>
</evidence>
<comment type="subcellular location">
    <subcellularLocation>
        <location evidence="1">Endomembrane system</location>
    </subcellularLocation>
</comment>
<keyword evidence="3 7" id="KW-1133">Transmembrane helix</keyword>
<evidence type="ECO:0000256" key="8">
    <source>
        <dbReference type="SAM" id="SignalP"/>
    </source>
</evidence>
<feature type="signal peptide" evidence="8">
    <location>
        <begin position="1"/>
        <end position="23"/>
    </location>
</feature>
<sequence>MGIFGDRGKIFLLLICLTSQSRTHEESGSKELDDVASTSTVSKETVISVDEDEINPEVEDKLEYEGAEERIVKIIQQSQEEEIVKTSENSDDPDISSGIIQDQNSKKNVERKHGTEENFLEIKEKEPVVIPGSDQSVLIEVSEENASGAKEEKLSDSTSAGIMVESTHEDEDVADETLNFASEVVAEVEETKTSESIQIDVKDPEESLKKAEDSVKELALEDESETPNVVQTENKAKPEDKLNEKEPEPGLPNKSKHQSNENETTKDDVTPSGGQTNADSDAQTTKPAEEKPAVKLEVDDIQSFEEWKKKQIQNKEVAGTENGSPSQRVIRTKKSQVNYASQDCGAKVLSNNPEAKHVSAILDENKDMYMLNPCSTNIWFVIELCEPIQVRQIQLANLELFSSSPRVYDLSISERFPAREWKPLGTFEARNERTVQTFAPNREELMFTKYLKFEMKSHFGNEHFCPLTLLRVFGVSMVEEYEQVNEDKDLKETNDRSVLSELNEVNAKNIEGKDTAGNKQEDSSIKKMYKLMKNAVDNLLGNGEVENSNKTLSTKDSALKNDTARDEIDPTWESPVTLITNNSEVEKLAHSSKKQPIVTLIETGDGQEVVFGESTPLYPMTFLTDFSPKQFSTKLCWLLEFVYRVSILSCIVQPHGNHTSSIDGIAPEYLGNDTSEVEKPLQPPDTGSLLEESEEERVVMETPTETKDDSIQDQSEDVVEDKIESSTVSAEDDKASVKIIPDAENPPQEEEGRFVDGEIPPPDHAHINDDISEVFKGESKNPEQCKSANDDLAPPGGHAVKTSDAESDKSSVESSDVEKEAADGTRLEEVDQSSSGKKDDNFQHDGEILVDKEKVEENKQVNDESDSSNDIVDVGEAPSAIPPLKKDEEKMENDHVENEVVINPGTNQKESVLMRLSNRIRSLEQNMSLSSTYLEDLSKRYKRQMDEMQRAFNLTQVRLREASSVSDENNLKQTEAIAALKVKIEILKIELADVTGSLDQVNRYMIARHLCLMAIEGIVLVVLCVSCFGVRQIRMVRRLEESERQIHQLLLHQKSQASNGFVKAKVPKQKNHLDAIEDLRITRTYVEPNIHPEPDRPSINGRRISSTSGSTSPSMLNKKSLKSSLSPLHKRKMKHGGKVRKSMKLNAGRLPQATSDTGIWTSELGNKKQADMKTNKNPTKHEKKGESFRVKSSCSNSRFFTTSSTTVPGCRSNLFPWNNPNNMFGTLSGKAR</sequence>
<dbReference type="InterPro" id="IPR045120">
    <property type="entry name" value="Suco/Slp1-like"/>
</dbReference>
<feature type="compositionally biased region" description="Basic and acidic residues" evidence="6">
    <location>
        <begin position="696"/>
        <end position="710"/>
    </location>
</feature>
<dbReference type="PANTHER" id="PTHR12953:SF0">
    <property type="entry name" value="SUN DOMAIN-CONTAINING OSSIFICATION FACTOR"/>
    <property type="match status" value="1"/>
</dbReference>
<feature type="compositionally biased region" description="Basic and acidic residues" evidence="6">
    <location>
        <begin position="836"/>
        <end position="862"/>
    </location>
</feature>
<evidence type="ECO:0000256" key="2">
    <source>
        <dbReference type="ARBA" id="ARBA00022692"/>
    </source>
</evidence>
<feature type="chain" id="PRO_5046770387" description="SUN domain-containing protein" evidence="8">
    <location>
        <begin position="24"/>
        <end position="1232"/>
    </location>
</feature>
<dbReference type="InterPro" id="IPR012919">
    <property type="entry name" value="SUN_dom"/>
</dbReference>
<evidence type="ECO:0000313" key="10">
    <source>
        <dbReference type="EMBL" id="CAK8691686.1"/>
    </source>
</evidence>
<keyword evidence="4 7" id="KW-0472">Membrane</keyword>
<feature type="region of interest" description="Disordered" evidence="6">
    <location>
        <begin position="80"/>
        <end position="113"/>
    </location>
</feature>
<feature type="compositionally biased region" description="Basic and acidic residues" evidence="6">
    <location>
        <begin position="23"/>
        <end position="33"/>
    </location>
</feature>
<evidence type="ECO:0000256" key="1">
    <source>
        <dbReference type="ARBA" id="ARBA00004308"/>
    </source>
</evidence>
<keyword evidence="8" id="KW-0732">Signal</keyword>
<feature type="compositionally biased region" description="Basic and acidic residues" evidence="6">
    <location>
        <begin position="884"/>
        <end position="893"/>
    </location>
</feature>
<feature type="transmembrane region" description="Helical" evidence="7">
    <location>
        <begin position="1006"/>
        <end position="1030"/>
    </location>
</feature>
<keyword evidence="11" id="KW-1185">Reference proteome</keyword>
<dbReference type="PANTHER" id="PTHR12953">
    <property type="entry name" value="MEMBRANE PROTEIN CH1 RELATED"/>
    <property type="match status" value="1"/>
</dbReference>
<keyword evidence="5" id="KW-0175">Coiled coil</keyword>
<evidence type="ECO:0000259" key="9">
    <source>
        <dbReference type="PROSITE" id="PS51469"/>
    </source>
</evidence>
<feature type="compositionally biased region" description="Basic and acidic residues" evidence="6">
    <location>
        <begin position="234"/>
        <end position="248"/>
    </location>
</feature>
<reference evidence="10 11" key="1">
    <citation type="submission" date="2024-02" db="EMBL/GenBank/DDBJ databases">
        <authorList>
            <person name="Daric V."/>
            <person name="Darras S."/>
        </authorList>
    </citation>
    <scope>NUCLEOTIDE SEQUENCE [LARGE SCALE GENOMIC DNA]</scope>
</reference>
<feature type="region of interest" description="Disordered" evidence="6">
    <location>
        <begin position="1162"/>
        <end position="1187"/>
    </location>
</feature>
<feature type="compositionally biased region" description="Polar residues" evidence="6">
    <location>
        <begin position="36"/>
        <end position="45"/>
    </location>
</feature>
<feature type="region of interest" description="Disordered" evidence="6">
    <location>
        <begin position="661"/>
        <end position="893"/>
    </location>
</feature>
<feature type="compositionally biased region" description="Basic and acidic residues" evidence="6">
    <location>
        <begin position="200"/>
        <end position="219"/>
    </location>
</feature>
<feature type="compositionally biased region" description="Basic and acidic residues" evidence="6">
    <location>
        <begin position="258"/>
        <end position="269"/>
    </location>
</feature>
<evidence type="ECO:0000256" key="5">
    <source>
        <dbReference type="SAM" id="Coils"/>
    </source>
</evidence>